<dbReference type="InterPro" id="IPR011330">
    <property type="entry name" value="Glyco_hydro/deAcase_b/a-brl"/>
</dbReference>
<keyword evidence="4" id="KW-0732">Signal</keyword>
<dbReference type="InterPro" id="IPR050248">
    <property type="entry name" value="Polysacc_deacetylase_ArnD"/>
</dbReference>
<evidence type="ECO:0000256" key="3">
    <source>
        <dbReference type="SAM" id="MobiDB-lite"/>
    </source>
</evidence>
<accession>A0ABV3JRB3</accession>
<dbReference type="PANTHER" id="PTHR10587:SF133">
    <property type="entry name" value="CHITIN DEACETYLASE 1-RELATED"/>
    <property type="match status" value="1"/>
</dbReference>
<dbReference type="CDD" id="cd10917">
    <property type="entry name" value="CE4_NodB_like_6s_7s"/>
    <property type="match status" value="1"/>
</dbReference>
<protein>
    <submittedName>
        <fullName evidence="6">Polysaccharide deacetylase family protein</fullName>
        <ecNumber evidence="6">3.-.-.-</ecNumber>
    </submittedName>
</protein>
<dbReference type="Gene3D" id="3.20.20.370">
    <property type="entry name" value="Glycoside hydrolase/deacetylase"/>
    <property type="match status" value="1"/>
</dbReference>
<dbReference type="EC" id="3.-.-.-" evidence="6"/>
<dbReference type="PROSITE" id="PS51677">
    <property type="entry name" value="NODB"/>
    <property type="match status" value="1"/>
</dbReference>
<evidence type="ECO:0000313" key="6">
    <source>
        <dbReference type="EMBL" id="MEV5505384.1"/>
    </source>
</evidence>
<dbReference type="InterPro" id="IPR002509">
    <property type="entry name" value="NODB_dom"/>
</dbReference>
<comment type="caution">
    <text evidence="6">The sequence shown here is derived from an EMBL/GenBank/DDBJ whole genome shotgun (WGS) entry which is preliminary data.</text>
</comment>
<keyword evidence="1" id="KW-0479">Metal-binding</keyword>
<keyword evidence="2 6" id="KW-0378">Hydrolase</keyword>
<evidence type="ECO:0000259" key="5">
    <source>
        <dbReference type="PROSITE" id="PS51677"/>
    </source>
</evidence>
<dbReference type="SUPFAM" id="SSF88713">
    <property type="entry name" value="Glycoside hydrolase/deacetylase"/>
    <property type="match status" value="1"/>
</dbReference>
<feature type="signal peptide" evidence="4">
    <location>
        <begin position="1"/>
        <end position="42"/>
    </location>
</feature>
<feature type="region of interest" description="Disordered" evidence="3">
    <location>
        <begin position="1"/>
        <end position="22"/>
    </location>
</feature>
<evidence type="ECO:0000313" key="7">
    <source>
        <dbReference type="Proteomes" id="UP001552594"/>
    </source>
</evidence>
<organism evidence="6 7">
    <name type="scientific">Streptomyces orinoci</name>
    <name type="common">Streptoverticillium orinoci</name>
    <dbReference type="NCBI Taxonomy" id="67339"/>
    <lineage>
        <taxon>Bacteria</taxon>
        <taxon>Bacillati</taxon>
        <taxon>Actinomycetota</taxon>
        <taxon>Actinomycetes</taxon>
        <taxon>Kitasatosporales</taxon>
        <taxon>Streptomycetaceae</taxon>
        <taxon>Streptomyces</taxon>
    </lineage>
</organism>
<feature type="domain" description="NodB homology" evidence="5">
    <location>
        <begin position="123"/>
        <end position="300"/>
    </location>
</feature>
<dbReference type="Pfam" id="PF01522">
    <property type="entry name" value="Polysacc_deac_1"/>
    <property type="match status" value="1"/>
</dbReference>
<dbReference type="Proteomes" id="UP001552594">
    <property type="component" value="Unassembled WGS sequence"/>
</dbReference>
<dbReference type="PROSITE" id="PS51257">
    <property type="entry name" value="PROKAR_LIPOPROTEIN"/>
    <property type="match status" value="1"/>
</dbReference>
<feature type="chain" id="PRO_5046475549" evidence="4">
    <location>
        <begin position="43"/>
        <end position="316"/>
    </location>
</feature>
<evidence type="ECO:0000256" key="4">
    <source>
        <dbReference type="SAM" id="SignalP"/>
    </source>
</evidence>
<sequence length="316" mass="33934">MSGFRGVVRPGQGRHRRRRRTPLKAAAAVTALAACSAFVAIAVGDDHQDCHPPAGADGRAHGDGLCGARAQLANGAPRPGPAIHDVPGAPHPGASVSNMAPAPAPAAEAEGGWDRERCGNTSGRVLLSFDDWPYGDPERAVRIGAQLQSQGIRAAFFLINQYASEYPQIVTTLRRQGHWVGNHTWSHRQLTKLTDQEVQDEIRNGVAGNLLRPPYGDAGPRETEIAANLGFKVCNWTIDTLDWQTVQGSLRSPEAIRTTVREAPAEEKHNGVVLGHLFSHFAEALPGIISDLHEQGYQLCRDTGAVGDQVPYPLPC</sequence>
<proteinExistence type="predicted"/>
<evidence type="ECO:0000256" key="2">
    <source>
        <dbReference type="ARBA" id="ARBA00022801"/>
    </source>
</evidence>
<gene>
    <name evidence="6" type="ORF">AB0L16_02765</name>
</gene>
<feature type="compositionally biased region" description="Low complexity" evidence="3">
    <location>
        <begin position="1"/>
        <end position="11"/>
    </location>
</feature>
<dbReference type="RefSeq" id="WP_109278556.1">
    <property type="nucleotide sequence ID" value="NZ_JBFAUK010000002.1"/>
</dbReference>
<dbReference type="PANTHER" id="PTHR10587">
    <property type="entry name" value="GLYCOSYL TRANSFERASE-RELATED"/>
    <property type="match status" value="1"/>
</dbReference>
<reference evidence="6 7" key="1">
    <citation type="submission" date="2024-06" db="EMBL/GenBank/DDBJ databases">
        <title>The Natural Products Discovery Center: Release of the First 8490 Sequenced Strains for Exploring Actinobacteria Biosynthetic Diversity.</title>
        <authorList>
            <person name="Kalkreuter E."/>
            <person name="Kautsar S.A."/>
            <person name="Yang D."/>
            <person name="Bader C.D."/>
            <person name="Teijaro C.N."/>
            <person name="Fluegel L."/>
            <person name="Davis C.M."/>
            <person name="Simpson J.R."/>
            <person name="Lauterbach L."/>
            <person name="Steele A.D."/>
            <person name="Gui C."/>
            <person name="Meng S."/>
            <person name="Li G."/>
            <person name="Viehrig K."/>
            <person name="Ye F."/>
            <person name="Su P."/>
            <person name="Kiefer A.F."/>
            <person name="Nichols A."/>
            <person name="Cepeda A.J."/>
            <person name="Yan W."/>
            <person name="Fan B."/>
            <person name="Jiang Y."/>
            <person name="Adhikari A."/>
            <person name="Zheng C.-J."/>
            <person name="Schuster L."/>
            <person name="Cowan T.M."/>
            <person name="Smanski M.J."/>
            <person name="Chevrette M.G."/>
            <person name="De Carvalho L.P.S."/>
            <person name="Shen B."/>
        </authorList>
    </citation>
    <scope>NUCLEOTIDE SEQUENCE [LARGE SCALE GENOMIC DNA]</scope>
    <source>
        <strain evidence="6 7">NPDC052347</strain>
    </source>
</reference>
<keyword evidence="7" id="KW-1185">Reference proteome</keyword>
<evidence type="ECO:0000256" key="1">
    <source>
        <dbReference type="ARBA" id="ARBA00022723"/>
    </source>
</evidence>
<feature type="compositionally biased region" description="Basic residues" evidence="3">
    <location>
        <begin position="12"/>
        <end position="22"/>
    </location>
</feature>
<dbReference type="EMBL" id="JBFAUK010000002">
    <property type="protein sequence ID" value="MEV5505384.1"/>
    <property type="molecule type" value="Genomic_DNA"/>
</dbReference>
<name>A0ABV3JRB3_STRON</name>
<dbReference type="GO" id="GO:0016787">
    <property type="term" value="F:hydrolase activity"/>
    <property type="evidence" value="ECO:0007669"/>
    <property type="project" value="UniProtKB-KW"/>
</dbReference>